<evidence type="ECO:0000256" key="4">
    <source>
        <dbReference type="ARBA" id="ARBA00022801"/>
    </source>
</evidence>
<keyword evidence="5 8" id="KW-0720">Serine protease</keyword>
<feature type="chain" id="PRO_5043989893" description="Peptidase S1 domain-containing protein" evidence="9">
    <location>
        <begin position="27"/>
        <end position="270"/>
    </location>
</feature>
<dbReference type="SMART" id="SM00020">
    <property type="entry name" value="Tryp_SPc"/>
    <property type="match status" value="1"/>
</dbReference>
<dbReference type="Gene3D" id="2.40.10.10">
    <property type="entry name" value="Trypsin-like serine proteases"/>
    <property type="match status" value="1"/>
</dbReference>
<sequence>MSFKCRLAGGMFRSIVIFAVTSCALSTPQPPSAVPYLTGGRIVGGHDADIADYPYQLSLIYKSFGHFCGAALISPNWALTAAHCMLDITASDLTVHAGSSYRNSDDGQIVNVSKIISHADFVYRTGDSDIALLQLASDVTIQNASTIPLASASPQASAVAVVTGWGTTSENANFEADVLQVVQVPIVSREDCQTAYSVNQDDITDTMLCAGYLGVGGKDACTGDSGGPLVVDGALSGVVSRGRGCAEPAYPGVYTDVFYFREWIRDNSGI</sequence>
<protein>
    <recommendedName>
        <fullName evidence="10">Peptidase S1 domain-containing protein</fullName>
    </recommendedName>
</protein>
<dbReference type="InterPro" id="IPR043504">
    <property type="entry name" value="Peptidase_S1_PA_chymotrypsin"/>
</dbReference>
<feature type="domain" description="Peptidase S1" evidence="10">
    <location>
        <begin position="42"/>
        <end position="269"/>
    </location>
</feature>
<accession>A0AAV8XLD4</accession>
<dbReference type="InterPro" id="IPR009003">
    <property type="entry name" value="Peptidase_S1_PA"/>
</dbReference>
<dbReference type="GO" id="GO:0004252">
    <property type="term" value="F:serine-type endopeptidase activity"/>
    <property type="evidence" value="ECO:0007669"/>
    <property type="project" value="InterPro"/>
</dbReference>
<evidence type="ECO:0000259" key="10">
    <source>
        <dbReference type="PROSITE" id="PS50240"/>
    </source>
</evidence>
<keyword evidence="6" id="KW-0865">Zymogen</keyword>
<evidence type="ECO:0000256" key="6">
    <source>
        <dbReference type="ARBA" id="ARBA00023145"/>
    </source>
</evidence>
<dbReference type="AlphaFoldDB" id="A0AAV8XLD4"/>
<evidence type="ECO:0000256" key="5">
    <source>
        <dbReference type="ARBA" id="ARBA00022825"/>
    </source>
</evidence>
<evidence type="ECO:0000256" key="1">
    <source>
        <dbReference type="ARBA" id="ARBA00007664"/>
    </source>
</evidence>
<keyword evidence="7" id="KW-1015">Disulfide bond</keyword>
<reference evidence="11" key="1">
    <citation type="journal article" date="2023" name="Insect Mol. Biol.">
        <title>Genome sequencing provides insights into the evolution of gene families encoding plant cell wall-degrading enzymes in longhorned beetles.</title>
        <authorList>
            <person name="Shin N.R."/>
            <person name="Okamura Y."/>
            <person name="Kirsch R."/>
            <person name="Pauchet Y."/>
        </authorList>
    </citation>
    <scope>NUCLEOTIDE SEQUENCE</scope>
    <source>
        <strain evidence="11">AMC_N1</strain>
    </source>
</reference>
<dbReference type="PROSITE" id="PS50240">
    <property type="entry name" value="TRYPSIN_DOM"/>
    <property type="match status" value="1"/>
</dbReference>
<dbReference type="PRINTS" id="PR00722">
    <property type="entry name" value="CHYMOTRYPSIN"/>
</dbReference>
<dbReference type="FunFam" id="2.40.10.10:FF:000077">
    <property type="entry name" value="Predicted protein"/>
    <property type="match status" value="1"/>
</dbReference>
<keyword evidence="4 8" id="KW-0378">Hydrolase</keyword>
<evidence type="ECO:0000313" key="12">
    <source>
        <dbReference type="Proteomes" id="UP001162162"/>
    </source>
</evidence>
<evidence type="ECO:0000313" key="11">
    <source>
        <dbReference type="EMBL" id="KAJ8939284.1"/>
    </source>
</evidence>
<evidence type="ECO:0000256" key="8">
    <source>
        <dbReference type="RuleBase" id="RU363034"/>
    </source>
</evidence>
<feature type="signal peptide" evidence="9">
    <location>
        <begin position="1"/>
        <end position="26"/>
    </location>
</feature>
<evidence type="ECO:0000256" key="7">
    <source>
        <dbReference type="ARBA" id="ARBA00023157"/>
    </source>
</evidence>
<evidence type="ECO:0000256" key="3">
    <source>
        <dbReference type="ARBA" id="ARBA00022729"/>
    </source>
</evidence>
<dbReference type="InterPro" id="IPR001254">
    <property type="entry name" value="Trypsin_dom"/>
</dbReference>
<comment type="similarity">
    <text evidence="1">Belongs to the peptidase S1 family.</text>
</comment>
<organism evidence="11 12">
    <name type="scientific">Aromia moschata</name>
    <dbReference type="NCBI Taxonomy" id="1265417"/>
    <lineage>
        <taxon>Eukaryota</taxon>
        <taxon>Metazoa</taxon>
        <taxon>Ecdysozoa</taxon>
        <taxon>Arthropoda</taxon>
        <taxon>Hexapoda</taxon>
        <taxon>Insecta</taxon>
        <taxon>Pterygota</taxon>
        <taxon>Neoptera</taxon>
        <taxon>Endopterygota</taxon>
        <taxon>Coleoptera</taxon>
        <taxon>Polyphaga</taxon>
        <taxon>Cucujiformia</taxon>
        <taxon>Chrysomeloidea</taxon>
        <taxon>Cerambycidae</taxon>
        <taxon>Cerambycinae</taxon>
        <taxon>Callichromatini</taxon>
        <taxon>Aromia</taxon>
    </lineage>
</organism>
<dbReference type="PROSITE" id="PS00135">
    <property type="entry name" value="TRYPSIN_SER"/>
    <property type="match status" value="1"/>
</dbReference>
<gene>
    <name evidence="11" type="ORF">NQ318_014932</name>
</gene>
<dbReference type="CDD" id="cd00190">
    <property type="entry name" value="Tryp_SPc"/>
    <property type="match status" value="1"/>
</dbReference>
<dbReference type="GO" id="GO:0006508">
    <property type="term" value="P:proteolysis"/>
    <property type="evidence" value="ECO:0007669"/>
    <property type="project" value="UniProtKB-KW"/>
</dbReference>
<dbReference type="InterPro" id="IPR001314">
    <property type="entry name" value="Peptidase_S1A"/>
</dbReference>
<dbReference type="Proteomes" id="UP001162162">
    <property type="component" value="Unassembled WGS sequence"/>
</dbReference>
<dbReference type="PANTHER" id="PTHR24276">
    <property type="entry name" value="POLYSERASE-RELATED"/>
    <property type="match status" value="1"/>
</dbReference>
<dbReference type="PROSITE" id="PS00134">
    <property type="entry name" value="TRYPSIN_HIS"/>
    <property type="match status" value="1"/>
</dbReference>
<comment type="caution">
    <text evidence="11">The sequence shown here is derived from an EMBL/GenBank/DDBJ whole genome shotgun (WGS) entry which is preliminary data.</text>
</comment>
<keyword evidence="2 8" id="KW-0645">Protease</keyword>
<dbReference type="InterPro" id="IPR018114">
    <property type="entry name" value="TRYPSIN_HIS"/>
</dbReference>
<name>A0AAV8XLD4_9CUCU</name>
<dbReference type="InterPro" id="IPR050430">
    <property type="entry name" value="Peptidase_S1"/>
</dbReference>
<dbReference type="InterPro" id="IPR033116">
    <property type="entry name" value="TRYPSIN_SER"/>
</dbReference>
<evidence type="ECO:0000256" key="9">
    <source>
        <dbReference type="SAM" id="SignalP"/>
    </source>
</evidence>
<evidence type="ECO:0000256" key="2">
    <source>
        <dbReference type="ARBA" id="ARBA00022670"/>
    </source>
</evidence>
<dbReference type="EMBL" id="JAPWTK010000497">
    <property type="protein sequence ID" value="KAJ8939284.1"/>
    <property type="molecule type" value="Genomic_DNA"/>
</dbReference>
<proteinExistence type="inferred from homology"/>
<keyword evidence="12" id="KW-1185">Reference proteome</keyword>
<dbReference type="Pfam" id="PF00089">
    <property type="entry name" value="Trypsin"/>
    <property type="match status" value="1"/>
</dbReference>
<keyword evidence="3 9" id="KW-0732">Signal</keyword>
<dbReference type="PANTHER" id="PTHR24276:SF91">
    <property type="entry name" value="AT26814P-RELATED"/>
    <property type="match status" value="1"/>
</dbReference>
<dbReference type="SUPFAM" id="SSF50494">
    <property type="entry name" value="Trypsin-like serine proteases"/>
    <property type="match status" value="1"/>
</dbReference>